<comment type="caution">
    <text evidence="2">The sequence shown here is derived from an EMBL/GenBank/DDBJ whole genome shotgun (WGS) entry which is preliminary data.</text>
</comment>
<dbReference type="Proteomes" id="UP000786811">
    <property type="component" value="Unassembled WGS sequence"/>
</dbReference>
<dbReference type="EMBL" id="CAJNRD030001118">
    <property type="protein sequence ID" value="CAG5082103.1"/>
    <property type="molecule type" value="Genomic_DNA"/>
</dbReference>
<feature type="signal peptide" evidence="1">
    <location>
        <begin position="1"/>
        <end position="22"/>
    </location>
</feature>
<evidence type="ECO:0000313" key="2">
    <source>
        <dbReference type="EMBL" id="CAG5082103.1"/>
    </source>
</evidence>
<keyword evidence="3" id="KW-1185">Reference proteome</keyword>
<proteinExistence type="predicted"/>
<reference evidence="2" key="1">
    <citation type="submission" date="2021-04" db="EMBL/GenBank/DDBJ databases">
        <authorList>
            <person name="Chebbi M.A.C M."/>
        </authorList>
    </citation>
    <scope>NUCLEOTIDE SEQUENCE</scope>
</reference>
<evidence type="ECO:0000256" key="1">
    <source>
        <dbReference type="SAM" id="SignalP"/>
    </source>
</evidence>
<accession>A0A8J2MCZ6</accession>
<evidence type="ECO:0000313" key="3">
    <source>
        <dbReference type="Proteomes" id="UP000786811"/>
    </source>
</evidence>
<keyword evidence="1" id="KW-0732">Signal</keyword>
<protein>
    <submittedName>
        <fullName evidence="2">Uncharacterized protein</fullName>
    </submittedName>
</protein>
<dbReference type="AlphaFoldDB" id="A0A8J2MCZ6"/>
<name>A0A8J2MCZ6_COTCN</name>
<feature type="chain" id="PRO_5035157790" evidence="1">
    <location>
        <begin position="23"/>
        <end position="218"/>
    </location>
</feature>
<organism evidence="2 3">
    <name type="scientific">Cotesia congregata</name>
    <name type="common">Parasitoid wasp</name>
    <name type="synonym">Apanteles congregatus</name>
    <dbReference type="NCBI Taxonomy" id="51543"/>
    <lineage>
        <taxon>Eukaryota</taxon>
        <taxon>Metazoa</taxon>
        <taxon>Ecdysozoa</taxon>
        <taxon>Arthropoda</taxon>
        <taxon>Hexapoda</taxon>
        <taxon>Insecta</taxon>
        <taxon>Pterygota</taxon>
        <taxon>Neoptera</taxon>
        <taxon>Endopterygota</taxon>
        <taxon>Hymenoptera</taxon>
        <taxon>Apocrita</taxon>
        <taxon>Ichneumonoidea</taxon>
        <taxon>Braconidae</taxon>
        <taxon>Microgastrinae</taxon>
        <taxon>Cotesia</taxon>
    </lineage>
</organism>
<sequence>MELKFIILTFGVALPFLPFCLSVSADGESCTTNEDCEDSSVCIGTPSKCTYLCNPEDDKCKGKTCICSNHFQSCDLSKNFTKGEDCVLHKDCADNLACNMFTSKCVNLCEGYTDCKSDEKCFVINHYLKCHPITSFCQNNNDCADCLKCSGSICVSPCKDHKCATGQKCVAVDHKATCAQTEAPVVSVTTSTTELKPCSCPWYDPLCWLGLAPWTYFC</sequence>
<gene>
    <name evidence="2" type="ORF">HICCMSTLAB_LOCUS3458</name>
</gene>